<keyword evidence="13" id="KW-1185">Reference proteome</keyword>
<accession>A0A1I3ECB2</accession>
<keyword evidence="6" id="KW-0812">Transmembrane</keyword>
<organism evidence="12 13">
    <name type="scientific">Pseudomonas guineae</name>
    <dbReference type="NCBI Taxonomy" id="425504"/>
    <lineage>
        <taxon>Bacteria</taxon>
        <taxon>Pseudomonadati</taxon>
        <taxon>Pseudomonadota</taxon>
        <taxon>Gammaproteobacteria</taxon>
        <taxon>Pseudomonadales</taxon>
        <taxon>Pseudomonadaceae</taxon>
        <taxon>Pseudomonas</taxon>
    </lineage>
</organism>
<dbReference type="NCBIfam" id="TIGR02532">
    <property type="entry name" value="IV_pilin_GFxxxE"/>
    <property type="match status" value="1"/>
</dbReference>
<keyword evidence="7" id="KW-1133">Transmembrane helix</keyword>
<evidence type="ECO:0000256" key="9">
    <source>
        <dbReference type="ARBA" id="ARBA00025772"/>
    </source>
</evidence>
<keyword evidence="4" id="KW-0488">Methylation</keyword>
<dbReference type="SUPFAM" id="SSF54523">
    <property type="entry name" value="Pili subunits"/>
    <property type="match status" value="1"/>
</dbReference>
<sequence length="167" mass="18581">MKKSYQSGLTLVELTLTLAVLSIAASIALPELNQLVVSNRNQAAMHELHALLQQARSQAVTRKRTLELCPSLDGLKCSTNWTHPRLLRVRSSSQPLSHTPAHAGSGELRWAGFSGSIRFYNTGISPISNGRFFICEEKVISQQLIINKQGRIRWGSKLENQQESTRC</sequence>
<evidence type="ECO:0000256" key="2">
    <source>
        <dbReference type="ARBA" id="ARBA00021549"/>
    </source>
</evidence>
<dbReference type="InterPro" id="IPR045584">
    <property type="entry name" value="Pilin-like"/>
</dbReference>
<comment type="subcellular location">
    <subcellularLocation>
        <location evidence="1">Cell inner membrane</location>
        <topology evidence="1">Single-pass membrane protein</topology>
    </subcellularLocation>
</comment>
<dbReference type="PROSITE" id="PS00409">
    <property type="entry name" value="PROKAR_NTER_METHYL"/>
    <property type="match status" value="1"/>
</dbReference>
<dbReference type="GO" id="GO:0015627">
    <property type="term" value="C:type II protein secretion system complex"/>
    <property type="evidence" value="ECO:0007669"/>
    <property type="project" value="InterPro"/>
</dbReference>
<evidence type="ECO:0000256" key="4">
    <source>
        <dbReference type="ARBA" id="ARBA00022481"/>
    </source>
</evidence>
<protein>
    <recommendedName>
        <fullName evidence="2">Type II secretion system protein H</fullName>
    </recommendedName>
    <alternativeName>
        <fullName evidence="10">General secretion pathway protein H</fullName>
    </alternativeName>
</protein>
<reference evidence="13" key="1">
    <citation type="submission" date="2016-10" db="EMBL/GenBank/DDBJ databases">
        <authorList>
            <person name="Varghese N."/>
            <person name="Submissions S."/>
        </authorList>
    </citation>
    <scope>NUCLEOTIDE SEQUENCE [LARGE SCALE GENOMIC DNA]</scope>
    <source>
        <strain evidence="13">LMG 24016</strain>
    </source>
</reference>
<keyword evidence="5" id="KW-0997">Cell inner membrane</keyword>
<dbReference type="InterPro" id="IPR012902">
    <property type="entry name" value="N_methyl_site"/>
</dbReference>
<gene>
    <name evidence="12" type="ORF">SAMN05216206_0900</name>
</gene>
<dbReference type="Pfam" id="PF07963">
    <property type="entry name" value="N_methyl"/>
    <property type="match status" value="1"/>
</dbReference>
<dbReference type="Gene3D" id="3.55.40.10">
    <property type="entry name" value="minor pseudopilin epsh domain"/>
    <property type="match status" value="1"/>
</dbReference>
<evidence type="ECO:0000259" key="11">
    <source>
        <dbReference type="Pfam" id="PF12019"/>
    </source>
</evidence>
<evidence type="ECO:0000256" key="6">
    <source>
        <dbReference type="ARBA" id="ARBA00022692"/>
    </source>
</evidence>
<evidence type="ECO:0000256" key="5">
    <source>
        <dbReference type="ARBA" id="ARBA00022519"/>
    </source>
</evidence>
<comment type="similarity">
    <text evidence="9">Belongs to the GSP H family.</text>
</comment>
<dbReference type="RefSeq" id="WP_167376712.1">
    <property type="nucleotide sequence ID" value="NZ_FOQL01000001.1"/>
</dbReference>
<evidence type="ECO:0000256" key="8">
    <source>
        <dbReference type="ARBA" id="ARBA00023136"/>
    </source>
</evidence>
<keyword evidence="8" id="KW-0472">Membrane</keyword>
<evidence type="ECO:0000313" key="12">
    <source>
        <dbReference type="EMBL" id="SFH96341.1"/>
    </source>
</evidence>
<dbReference type="Proteomes" id="UP000243606">
    <property type="component" value="Unassembled WGS sequence"/>
</dbReference>
<dbReference type="STRING" id="425504.SAMN05216206_0900"/>
<proteinExistence type="inferred from homology"/>
<dbReference type="AlphaFoldDB" id="A0A1I3ECB2"/>
<evidence type="ECO:0000256" key="1">
    <source>
        <dbReference type="ARBA" id="ARBA00004377"/>
    </source>
</evidence>
<evidence type="ECO:0000256" key="10">
    <source>
        <dbReference type="ARBA" id="ARBA00030775"/>
    </source>
</evidence>
<evidence type="ECO:0000313" key="13">
    <source>
        <dbReference type="Proteomes" id="UP000243606"/>
    </source>
</evidence>
<evidence type="ECO:0000256" key="7">
    <source>
        <dbReference type="ARBA" id="ARBA00022989"/>
    </source>
</evidence>
<dbReference type="GO" id="GO:0015628">
    <property type="term" value="P:protein secretion by the type II secretion system"/>
    <property type="evidence" value="ECO:0007669"/>
    <property type="project" value="InterPro"/>
</dbReference>
<name>A0A1I3ECB2_9PSED</name>
<evidence type="ECO:0000256" key="3">
    <source>
        <dbReference type="ARBA" id="ARBA00022475"/>
    </source>
</evidence>
<dbReference type="EMBL" id="FOQL01000001">
    <property type="protein sequence ID" value="SFH96341.1"/>
    <property type="molecule type" value="Genomic_DNA"/>
</dbReference>
<dbReference type="InterPro" id="IPR022346">
    <property type="entry name" value="T2SS_GspH"/>
</dbReference>
<dbReference type="GO" id="GO:0005886">
    <property type="term" value="C:plasma membrane"/>
    <property type="evidence" value="ECO:0007669"/>
    <property type="project" value="UniProtKB-SubCell"/>
</dbReference>
<keyword evidence="3" id="KW-1003">Cell membrane</keyword>
<dbReference type="Pfam" id="PF12019">
    <property type="entry name" value="GspH"/>
    <property type="match status" value="1"/>
</dbReference>
<feature type="domain" description="General secretion pathway GspH" evidence="11">
    <location>
        <begin position="45"/>
        <end position="150"/>
    </location>
</feature>